<protein>
    <submittedName>
        <fullName evidence="1">Uncharacterized protein</fullName>
    </submittedName>
</protein>
<dbReference type="EMBL" id="CAQQ02017955">
    <property type="status" value="NOT_ANNOTATED_CDS"/>
    <property type="molecule type" value="Genomic_DNA"/>
</dbReference>
<dbReference type="Proteomes" id="UP000015102">
    <property type="component" value="Unassembled WGS sequence"/>
</dbReference>
<sequence>MSLINVAFKILASIISERLMSLALLALSKRAYSSKIYFSRSYRSLEKQITTYHLFIDFRQDSKYGYSSSNNPFWYTIKTHQFNPNGAARYLYCVKVARRVSEKFQTLKAFRQGDKLSDAPLVVDNGSGNRGFGEKYSSRAKNMAAGG</sequence>
<evidence type="ECO:0000313" key="2">
    <source>
        <dbReference type="Proteomes" id="UP000015102"/>
    </source>
</evidence>
<name>T1GHA8_MEGSC</name>
<dbReference type="EnsemblMetazoa" id="MESCA002798-RA">
    <property type="protein sequence ID" value="MESCA002798-PA"/>
    <property type="gene ID" value="MESCA002798"/>
</dbReference>
<dbReference type="HOGENOM" id="CLU_1770188_0_0_1"/>
<evidence type="ECO:0000313" key="1">
    <source>
        <dbReference type="EnsemblMetazoa" id="MESCA002798-PA"/>
    </source>
</evidence>
<proteinExistence type="predicted"/>
<accession>T1GHA8</accession>
<reference evidence="2" key="1">
    <citation type="submission" date="2013-02" db="EMBL/GenBank/DDBJ databases">
        <authorList>
            <person name="Hughes D."/>
        </authorList>
    </citation>
    <scope>NUCLEOTIDE SEQUENCE</scope>
    <source>
        <strain>Durham</strain>
        <strain evidence="2">NC isolate 2 -- Noor lab</strain>
    </source>
</reference>
<dbReference type="EMBL" id="CAQQ02017954">
    <property type="status" value="NOT_ANNOTATED_CDS"/>
    <property type="molecule type" value="Genomic_DNA"/>
</dbReference>
<reference evidence="1" key="2">
    <citation type="submission" date="2015-06" db="UniProtKB">
        <authorList>
            <consortium name="EnsemblMetazoa"/>
        </authorList>
    </citation>
    <scope>IDENTIFICATION</scope>
</reference>
<keyword evidence="2" id="KW-1185">Reference proteome</keyword>
<dbReference type="AlphaFoldDB" id="T1GHA8"/>
<organism evidence="1 2">
    <name type="scientific">Megaselia scalaris</name>
    <name type="common">Humpbacked fly</name>
    <name type="synonym">Phora scalaris</name>
    <dbReference type="NCBI Taxonomy" id="36166"/>
    <lineage>
        <taxon>Eukaryota</taxon>
        <taxon>Metazoa</taxon>
        <taxon>Ecdysozoa</taxon>
        <taxon>Arthropoda</taxon>
        <taxon>Hexapoda</taxon>
        <taxon>Insecta</taxon>
        <taxon>Pterygota</taxon>
        <taxon>Neoptera</taxon>
        <taxon>Endopterygota</taxon>
        <taxon>Diptera</taxon>
        <taxon>Brachycera</taxon>
        <taxon>Muscomorpha</taxon>
        <taxon>Platypezoidea</taxon>
        <taxon>Phoridae</taxon>
        <taxon>Megaseliini</taxon>
        <taxon>Megaselia</taxon>
    </lineage>
</organism>